<evidence type="ECO:0000256" key="8">
    <source>
        <dbReference type="ARBA" id="ARBA00070675"/>
    </source>
</evidence>
<evidence type="ECO:0000256" key="11">
    <source>
        <dbReference type="PIRSR" id="PIRSR002583-1"/>
    </source>
</evidence>
<dbReference type="InterPro" id="IPR019805">
    <property type="entry name" value="Heat_shock_protein_90_CS"/>
</dbReference>
<comment type="similarity">
    <text evidence="1">Belongs to the heat shock protein 90 family.</text>
</comment>
<dbReference type="STRING" id="1307839.L21SP5_03801"/>
<feature type="binding site" evidence="11">
    <location>
        <position position="76"/>
    </location>
    <ligand>
        <name>ATP</name>
        <dbReference type="ChEBI" id="CHEBI:30616"/>
    </ligand>
</feature>
<organism evidence="14 15">
    <name type="scientific">Salinivirga cyanobacteriivorans</name>
    <dbReference type="NCBI Taxonomy" id="1307839"/>
    <lineage>
        <taxon>Bacteria</taxon>
        <taxon>Pseudomonadati</taxon>
        <taxon>Bacteroidota</taxon>
        <taxon>Bacteroidia</taxon>
        <taxon>Bacteroidales</taxon>
        <taxon>Salinivirgaceae</taxon>
        <taxon>Salinivirga</taxon>
    </lineage>
</organism>
<dbReference type="InterPro" id="IPR020575">
    <property type="entry name" value="Hsp90_N"/>
</dbReference>
<accession>A0A0S2I563</accession>
<evidence type="ECO:0000313" key="14">
    <source>
        <dbReference type="EMBL" id="ALO17394.1"/>
    </source>
</evidence>
<dbReference type="Gene3D" id="3.30.230.80">
    <property type="match status" value="1"/>
</dbReference>
<dbReference type="SUPFAM" id="SSF54211">
    <property type="entry name" value="Ribosomal protein S5 domain 2-like"/>
    <property type="match status" value="1"/>
</dbReference>
<feature type="binding site" evidence="11">
    <location>
        <position position="328"/>
    </location>
    <ligand>
        <name>ATP</name>
        <dbReference type="ChEBI" id="CHEBI:30616"/>
    </ligand>
</feature>
<dbReference type="Gene3D" id="3.30.565.10">
    <property type="entry name" value="Histidine kinase-like ATPase, C-terminal domain"/>
    <property type="match status" value="1"/>
</dbReference>
<dbReference type="Gene3D" id="3.40.50.11260">
    <property type="match status" value="1"/>
</dbReference>
<evidence type="ECO:0000256" key="10">
    <source>
        <dbReference type="ARBA" id="ARBA00080411"/>
    </source>
</evidence>
<evidence type="ECO:0000256" key="5">
    <source>
        <dbReference type="ARBA" id="ARBA00023016"/>
    </source>
</evidence>
<dbReference type="NCBIfam" id="NF003555">
    <property type="entry name" value="PRK05218.1"/>
    <property type="match status" value="1"/>
</dbReference>
<dbReference type="OrthoDB" id="9802640at2"/>
<dbReference type="InterPro" id="IPR001404">
    <property type="entry name" value="Hsp90_fam"/>
</dbReference>
<dbReference type="AlphaFoldDB" id="A0A0S2I563"/>
<dbReference type="KEGG" id="blq:L21SP5_03801"/>
<dbReference type="InterPro" id="IPR037196">
    <property type="entry name" value="HSP90_C"/>
</dbReference>
<feature type="domain" description="Histidine kinase/HSP90-like ATPase" evidence="13">
    <location>
        <begin position="24"/>
        <end position="176"/>
    </location>
</feature>
<feature type="binding site" evidence="11">
    <location>
        <position position="81"/>
    </location>
    <ligand>
        <name>ATP</name>
        <dbReference type="ChEBI" id="CHEBI:30616"/>
    </ligand>
</feature>
<dbReference type="FunFam" id="3.30.565.10:FF:000076">
    <property type="entry name" value="Molecular chaperone HtpG"/>
    <property type="match status" value="1"/>
</dbReference>
<evidence type="ECO:0000256" key="7">
    <source>
        <dbReference type="ARBA" id="ARBA00067988"/>
    </source>
</evidence>
<feature type="binding site" evidence="11">
    <location>
        <position position="166"/>
    </location>
    <ligand>
        <name>ATP</name>
        <dbReference type="ChEBI" id="CHEBI:30616"/>
    </ligand>
</feature>
<feature type="binding site" evidence="11">
    <location>
        <position position="35"/>
    </location>
    <ligand>
        <name>ATP</name>
        <dbReference type="ChEBI" id="CHEBI:30616"/>
    </ligand>
</feature>
<sequence>MQKGNIGVTTENIFPIIKKFLYSDHEIFLREALSNAVDATQKLKALARRGEFEGEMGDTTIRISNDAEKKIITISDRGIGMTAEEVDKYINQIAFSSANEFLDKYKDDVQSIIGHFGLGFYSLFMVSEKVEIYTKSYKDDARGVHWSCEGSPEYQLEEYDKKERGTDIVIHLDEESKEFAEETKINELLEKYAKFLPVPVAFGKEQEWKEDKMVDTDKDKIINNPEPAWTKKPADLEEKDYKDFYKELYPMGEDPLFHIHLNVDYPFNLTGILYFPKIRNNIEIQKNKIQLYCNQVFVTDSVEGIVPEFLTLLHGVIDSPDIPLNVSRSYLQSDSNVKKISSHITKKVADRLNDIFKEDRKQFEEKWDDLKIFIQYGMLTDEKFAERAKNFVLLKNTDGKYFTFDEYKELIKEDQTDKDKKLVHLYTTNKTEQYTFIEEAKSKGYDVLEMDGQLDVHFVNKLETDLEDASFKRVDADVLDKLIEKEVSKESKLSDEQQNNLVPVFRGRLPEDGSYIVSVENLDEDALPVMITQSEFMRRMKDMSEMQGGMNMYGNLPDSYNLVLNSNHPLIVNLASNIDEEVGGELKKTDEAIEPVQKEFDEISTKYADKKEEDLSEEEKQKRTEVQQKLDELKAEKENKLKSFGKEEKLVKQLIDLGLLANNMLKGEDLNKFVKRSVELLEE</sequence>
<dbReference type="SMART" id="SM00387">
    <property type="entry name" value="HATPase_c"/>
    <property type="match status" value="1"/>
</dbReference>
<dbReference type="InterPro" id="IPR036890">
    <property type="entry name" value="HATPase_C_sf"/>
</dbReference>
<keyword evidence="3 11" id="KW-0547">Nucleotide-binding</keyword>
<dbReference type="PIRSF" id="PIRSF002583">
    <property type="entry name" value="Hsp90"/>
    <property type="match status" value="1"/>
</dbReference>
<dbReference type="RefSeq" id="WP_057954667.1">
    <property type="nucleotide sequence ID" value="NZ_CP013118.1"/>
</dbReference>
<dbReference type="GO" id="GO:0051082">
    <property type="term" value="F:unfolded protein binding"/>
    <property type="evidence" value="ECO:0007669"/>
    <property type="project" value="InterPro"/>
</dbReference>
<feature type="region of interest" description="Disordered" evidence="12">
    <location>
        <begin position="605"/>
        <end position="624"/>
    </location>
</feature>
<evidence type="ECO:0000256" key="2">
    <source>
        <dbReference type="ARBA" id="ARBA00022490"/>
    </source>
</evidence>
<dbReference type="GO" id="GO:0016887">
    <property type="term" value="F:ATP hydrolysis activity"/>
    <property type="evidence" value="ECO:0007669"/>
    <property type="project" value="InterPro"/>
</dbReference>
<evidence type="ECO:0000256" key="12">
    <source>
        <dbReference type="SAM" id="MobiDB-lite"/>
    </source>
</evidence>
<dbReference type="InterPro" id="IPR020568">
    <property type="entry name" value="Ribosomal_Su5_D2-typ_SF"/>
</dbReference>
<keyword evidence="4 11" id="KW-0067">ATP-binding</keyword>
<proteinExistence type="inferred from homology"/>
<evidence type="ECO:0000313" key="15">
    <source>
        <dbReference type="Proteomes" id="UP000064893"/>
    </source>
</evidence>
<dbReference type="Gene3D" id="1.20.120.790">
    <property type="entry name" value="Heat shock protein 90, C-terminal domain"/>
    <property type="match status" value="1"/>
</dbReference>
<dbReference type="PROSITE" id="PS00298">
    <property type="entry name" value="HSP90"/>
    <property type="match status" value="1"/>
</dbReference>
<dbReference type="EMBL" id="CP013118">
    <property type="protein sequence ID" value="ALO17394.1"/>
    <property type="molecule type" value="Genomic_DNA"/>
</dbReference>
<evidence type="ECO:0000256" key="4">
    <source>
        <dbReference type="ARBA" id="ARBA00022840"/>
    </source>
</evidence>
<dbReference type="Pfam" id="PF13589">
    <property type="entry name" value="HATPase_c_3"/>
    <property type="match status" value="1"/>
</dbReference>
<evidence type="ECO:0000256" key="6">
    <source>
        <dbReference type="ARBA" id="ARBA00023186"/>
    </source>
</evidence>
<keyword evidence="2" id="KW-0963">Cytoplasm</keyword>
<feature type="binding site" evidence="11">
    <location>
        <position position="31"/>
    </location>
    <ligand>
        <name>ATP</name>
        <dbReference type="ChEBI" id="CHEBI:30616"/>
    </ligand>
</feature>
<evidence type="ECO:0000256" key="3">
    <source>
        <dbReference type="ARBA" id="ARBA00022741"/>
    </source>
</evidence>
<dbReference type="PRINTS" id="PR00775">
    <property type="entry name" value="HEATSHOCK90"/>
</dbReference>
<dbReference type="PATRIC" id="fig|1307839.3.peg.4060"/>
<protein>
    <recommendedName>
        <fullName evidence="8">Chaperone protein HtpG</fullName>
    </recommendedName>
    <alternativeName>
        <fullName evidence="7">Chaperone protein htpG</fullName>
    </alternativeName>
    <alternativeName>
        <fullName evidence="9 10">Heat shock protein HtpG</fullName>
    </alternativeName>
</protein>
<evidence type="ECO:0000256" key="9">
    <source>
        <dbReference type="ARBA" id="ARBA00079544"/>
    </source>
</evidence>
<evidence type="ECO:0000259" key="13">
    <source>
        <dbReference type="SMART" id="SM00387"/>
    </source>
</evidence>
<dbReference type="GO" id="GO:0005524">
    <property type="term" value="F:ATP binding"/>
    <property type="evidence" value="ECO:0007669"/>
    <property type="project" value="UniProtKB-KW"/>
</dbReference>
<gene>
    <name evidence="14" type="primary">htpG</name>
    <name evidence="14" type="ORF">L21SP5_03801</name>
</gene>
<keyword evidence="6" id="KW-0143">Chaperone</keyword>
<dbReference type="GO" id="GO:0140662">
    <property type="term" value="F:ATP-dependent protein folding chaperone"/>
    <property type="evidence" value="ECO:0007669"/>
    <property type="project" value="InterPro"/>
</dbReference>
<dbReference type="Proteomes" id="UP000064893">
    <property type="component" value="Chromosome"/>
</dbReference>
<dbReference type="InterPro" id="IPR003594">
    <property type="entry name" value="HATPase_dom"/>
</dbReference>
<dbReference type="Pfam" id="PF00183">
    <property type="entry name" value="HSP90"/>
    <property type="match status" value="1"/>
</dbReference>
<dbReference type="PANTHER" id="PTHR11528">
    <property type="entry name" value="HEAT SHOCK PROTEIN 90 FAMILY MEMBER"/>
    <property type="match status" value="1"/>
</dbReference>
<dbReference type="FunFam" id="3.30.230.80:FF:000008">
    <property type="entry name" value="Molecular chaperone HtpG"/>
    <property type="match status" value="1"/>
</dbReference>
<name>A0A0S2I563_9BACT</name>
<keyword evidence="5" id="KW-0346">Stress response</keyword>
<dbReference type="SUPFAM" id="SSF55874">
    <property type="entry name" value="ATPase domain of HSP90 chaperone/DNA topoisomerase II/histidine kinase"/>
    <property type="match status" value="1"/>
</dbReference>
<dbReference type="CDD" id="cd16927">
    <property type="entry name" value="HATPase_Hsp90-like"/>
    <property type="match status" value="1"/>
</dbReference>
<evidence type="ECO:0000256" key="1">
    <source>
        <dbReference type="ARBA" id="ARBA00008239"/>
    </source>
</evidence>
<reference evidence="14 15" key="1">
    <citation type="submission" date="2015-11" db="EMBL/GenBank/DDBJ databases">
        <title>Description and complete genome sequence of a novel strain predominating in hypersaline microbial mats and representing a new family of the Bacteriodetes phylum.</title>
        <authorList>
            <person name="Spring S."/>
            <person name="Bunk B."/>
            <person name="Sproer C."/>
            <person name="Klenk H.-P."/>
        </authorList>
    </citation>
    <scope>NUCLEOTIDE SEQUENCE [LARGE SCALE GENOMIC DNA]</scope>
    <source>
        <strain evidence="14 15">L21-Spi-D4</strain>
    </source>
</reference>
<keyword evidence="15" id="KW-1185">Reference proteome</keyword>